<dbReference type="InterPro" id="IPR051045">
    <property type="entry name" value="TonB-dependent_transducer"/>
</dbReference>
<dbReference type="Pfam" id="PF03544">
    <property type="entry name" value="TonB_C"/>
    <property type="match status" value="1"/>
</dbReference>
<keyword evidence="7" id="KW-0653">Protein transport</keyword>
<feature type="domain" description="TonB C-terminal" evidence="12">
    <location>
        <begin position="151"/>
        <end position="240"/>
    </location>
</feature>
<dbReference type="InterPro" id="IPR037682">
    <property type="entry name" value="TonB_C"/>
</dbReference>
<evidence type="ECO:0000256" key="8">
    <source>
        <dbReference type="ARBA" id="ARBA00022989"/>
    </source>
</evidence>
<dbReference type="PROSITE" id="PS52015">
    <property type="entry name" value="TONB_CTD"/>
    <property type="match status" value="1"/>
</dbReference>
<dbReference type="PANTHER" id="PTHR33446:SF2">
    <property type="entry name" value="PROTEIN TONB"/>
    <property type="match status" value="1"/>
</dbReference>
<dbReference type="AlphaFoldDB" id="A0AB33ILB0"/>
<keyword evidence="6 11" id="KW-0812">Transmembrane</keyword>
<evidence type="ECO:0000256" key="10">
    <source>
        <dbReference type="SAM" id="MobiDB-lite"/>
    </source>
</evidence>
<dbReference type="GO" id="GO:0055085">
    <property type="term" value="P:transmembrane transport"/>
    <property type="evidence" value="ECO:0007669"/>
    <property type="project" value="InterPro"/>
</dbReference>
<evidence type="ECO:0000313" key="13">
    <source>
        <dbReference type="EMBL" id="BFO70089.1"/>
    </source>
</evidence>
<evidence type="ECO:0000256" key="9">
    <source>
        <dbReference type="ARBA" id="ARBA00023136"/>
    </source>
</evidence>
<organism evidence="13">
    <name type="scientific">Prevotella sp. GTC17253</name>
    <dbReference type="NCBI Taxonomy" id="3236793"/>
    <lineage>
        <taxon>Bacteria</taxon>
        <taxon>Pseudomonadati</taxon>
        <taxon>Bacteroidota</taxon>
        <taxon>Bacteroidia</taxon>
        <taxon>Bacteroidales</taxon>
        <taxon>Prevotellaceae</taxon>
        <taxon>Prevotella</taxon>
    </lineage>
</organism>
<sequence>MEVKKSYKANLEDKRLTMFLIGLVLVLSACFVALEYTATTRLDDAKDLLSDDDRDDLEMMSAMDRQDMISAAPASVSRSVTNKVKPVDHLPEVLDRLNPNTGDAEQGADAAGTKAENGQTETQDQPPVVALNQNDEPVSFRIVQQLPEYPGGMVEFMKWLTKTLKYPVSARQAGIQGRVVVSFIINQDGSIADVRIEKAVHPLLDREALRVVGMMPKWKPGIMYNKPCRTMFSIPINFNL</sequence>
<dbReference type="SUPFAM" id="SSF74653">
    <property type="entry name" value="TolA/TonB C-terminal domain"/>
    <property type="match status" value="1"/>
</dbReference>
<evidence type="ECO:0000256" key="7">
    <source>
        <dbReference type="ARBA" id="ARBA00022927"/>
    </source>
</evidence>
<feature type="compositionally biased region" description="Polar residues" evidence="10">
    <location>
        <begin position="116"/>
        <end position="125"/>
    </location>
</feature>
<gene>
    <name evidence="13" type="ORF">GTC17253_00550</name>
</gene>
<dbReference type="PANTHER" id="PTHR33446">
    <property type="entry name" value="PROTEIN TONB-RELATED"/>
    <property type="match status" value="1"/>
</dbReference>
<keyword evidence="5" id="KW-0997">Cell inner membrane</keyword>
<proteinExistence type="inferred from homology"/>
<dbReference type="EMBL" id="AP035785">
    <property type="protein sequence ID" value="BFO70089.1"/>
    <property type="molecule type" value="Genomic_DNA"/>
</dbReference>
<dbReference type="GO" id="GO:0031992">
    <property type="term" value="F:energy transducer activity"/>
    <property type="evidence" value="ECO:0007669"/>
    <property type="project" value="TreeGrafter"/>
</dbReference>
<evidence type="ECO:0000256" key="11">
    <source>
        <dbReference type="SAM" id="Phobius"/>
    </source>
</evidence>
<dbReference type="Gene3D" id="3.30.1150.10">
    <property type="match status" value="1"/>
</dbReference>
<dbReference type="GO" id="GO:0015031">
    <property type="term" value="P:protein transport"/>
    <property type="evidence" value="ECO:0007669"/>
    <property type="project" value="UniProtKB-KW"/>
</dbReference>
<evidence type="ECO:0000256" key="3">
    <source>
        <dbReference type="ARBA" id="ARBA00022448"/>
    </source>
</evidence>
<name>A0AB33ILB0_9BACT</name>
<evidence type="ECO:0000259" key="12">
    <source>
        <dbReference type="PROSITE" id="PS52015"/>
    </source>
</evidence>
<evidence type="ECO:0000256" key="6">
    <source>
        <dbReference type="ARBA" id="ARBA00022692"/>
    </source>
</evidence>
<evidence type="ECO:0000256" key="2">
    <source>
        <dbReference type="ARBA" id="ARBA00006555"/>
    </source>
</evidence>
<comment type="similarity">
    <text evidence="2">Belongs to the TonB family.</text>
</comment>
<reference evidence="13" key="1">
    <citation type="submission" date="2024-07" db="EMBL/GenBank/DDBJ databases">
        <title>Complete genome sequence of Prevotella sp. YM-2024 GTC17253.</title>
        <authorList>
            <person name="Hayashi M."/>
            <person name="Muto Y."/>
            <person name="Tanaka K."/>
            <person name="Niwa H."/>
        </authorList>
    </citation>
    <scope>NUCLEOTIDE SEQUENCE</scope>
    <source>
        <strain evidence="13">GTC17253</strain>
    </source>
</reference>
<keyword evidence="3" id="KW-0813">Transport</keyword>
<comment type="subcellular location">
    <subcellularLocation>
        <location evidence="1">Cell inner membrane</location>
        <topology evidence="1">Single-pass membrane protein</topology>
        <orientation evidence="1">Periplasmic side</orientation>
    </subcellularLocation>
</comment>
<feature type="transmembrane region" description="Helical" evidence="11">
    <location>
        <begin position="16"/>
        <end position="34"/>
    </location>
</feature>
<keyword evidence="4" id="KW-1003">Cell membrane</keyword>
<dbReference type="InterPro" id="IPR006260">
    <property type="entry name" value="TonB/TolA_C"/>
</dbReference>
<evidence type="ECO:0000256" key="4">
    <source>
        <dbReference type="ARBA" id="ARBA00022475"/>
    </source>
</evidence>
<dbReference type="NCBIfam" id="TIGR01352">
    <property type="entry name" value="tonB_Cterm"/>
    <property type="match status" value="1"/>
</dbReference>
<keyword evidence="8 11" id="KW-1133">Transmembrane helix</keyword>
<protein>
    <submittedName>
        <fullName evidence="13">Energy transducer TonB</fullName>
    </submittedName>
</protein>
<evidence type="ECO:0000256" key="5">
    <source>
        <dbReference type="ARBA" id="ARBA00022519"/>
    </source>
</evidence>
<feature type="region of interest" description="Disordered" evidence="10">
    <location>
        <begin position="93"/>
        <end position="125"/>
    </location>
</feature>
<keyword evidence="9 11" id="KW-0472">Membrane</keyword>
<accession>A0AB33ILB0</accession>
<evidence type="ECO:0000256" key="1">
    <source>
        <dbReference type="ARBA" id="ARBA00004383"/>
    </source>
</evidence>
<dbReference type="GO" id="GO:0098797">
    <property type="term" value="C:plasma membrane protein complex"/>
    <property type="evidence" value="ECO:0007669"/>
    <property type="project" value="TreeGrafter"/>
</dbReference>
<dbReference type="PROSITE" id="PS51257">
    <property type="entry name" value="PROKAR_LIPOPROTEIN"/>
    <property type="match status" value="1"/>
</dbReference>